<dbReference type="EMBL" id="CABFNS010000743">
    <property type="protein sequence ID" value="VUC26158.1"/>
    <property type="molecule type" value="Genomic_DNA"/>
</dbReference>
<comment type="caution">
    <text evidence="1">The sequence shown here is derived from an EMBL/GenBank/DDBJ whole genome shotgun (WGS) entry which is preliminary data.</text>
</comment>
<reference evidence="1 2" key="1">
    <citation type="submission" date="2019-06" db="EMBL/GenBank/DDBJ databases">
        <authorList>
            <person name="Broberg M."/>
        </authorList>
    </citation>
    <scope>NUCLEOTIDE SEQUENCE [LARGE SCALE GENOMIC DNA]</scope>
</reference>
<gene>
    <name evidence="1" type="ORF">CLO192961_LOCUS183056</name>
</gene>
<protein>
    <submittedName>
        <fullName evidence="1">Uncharacterized protein</fullName>
    </submittedName>
</protein>
<proteinExistence type="predicted"/>
<dbReference type="Proteomes" id="UP000766486">
    <property type="component" value="Unassembled WGS sequence"/>
</dbReference>
<name>A0ABY6U7H8_BIOOC</name>
<accession>A0ABY6U7H8</accession>
<evidence type="ECO:0000313" key="2">
    <source>
        <dbReference type="Proteomes" id="UP000766486"/>
    </source>
</evidence>
<keyword evidence="2" id="KW-1185">Reference proteome</keyword>
<evidence type="ECO:0000313" key="1">
    <source>
        <dbReference type="EMBL" id="VUC26158.1"/>
    </source>
</evidence>
<organism evidence="1 2">
    <name type="scientific">Bionectria ochroleuca</name>
    <name type="common">Gliocladium roseum</name>
    <dbReference type="NCBI Taxonomy" id="29856"/>
    <lineage>
        <taxon>Eukaryota</taxon>
        <taxon>Fungi</taxon>
        <taxon>Dikarya</taxon>
        <taxon>Ascomycota</taxon>
        <taxon>Pezizomycotina</taxon>
        <taxon>Sordariomycetes</taxon>
        <taxon>Hypocreomycetidae</taxon>
        <taxon>Hypocreales</taxon>
        <taxon>Bionectriaceae</taxon>
        <taxon>Clonostachys</taxon>
    </lineage>
</organism>
<sequence>MDVFANITAYRMIVSGIFLARMAFNRGSSDWCGSHLGWAPHTNSPVLPPLIVGYPWKASSARNSKWQFTATETFHEQQTFHVPESITLIRLRVGFPGLGYANTRYIETCKDSYGTRNEPQYKSQRLQGLRSSDQLAAVSRIGSHDSL</sequence>